<keyword evidence="3" id="KW-1185">Reference proteome</keyword>
<reference evidence="3" key="1">
    <citation type="journal article" date="2019" name="Int. J. Syst. Evol. Microbiol.">
        <title>The Global Catalogue of Microorganisms (GCM) 10K type strain sequencing project: providing services to taxonomists for standard genome sequencing and annotation.</title>
        <authorList>
            <consortium name="The Broad Institute Genomics Platform"/>
            <consortium name="The Broad Institute Genome Sequencing Center for Infectious Disease"/>
            <person name="Wu L."/>
            <person name="Ma J."/>
        </authorList>
    </citation>
    <scope>NUCLEOTIDE SEQUENCE [LARGE SCALE GENOMIC DNA]</scope>
    <source>
        <strain evidence="3">KCTC 23917</strain>
    </source>
</reference>
<dbReference type="Gene3D" id="3.30.2310.20">
    <property type="entry name" value="RelE-like"/>
    <property type="match status" value="1"/>
</dbReference>
<proteinExistence type="predicted"/>
<evidence type="ECO:0000313" key="2">
    <source>
        <dbReference type="EMBL" id="GGX54746.1"/>
    </source>
</evidence>
<name>A0ABQ2Y358_9BURK</name>
<keyword evidence="1" id="KW-1277">Toxin-antitoxin system</keyword>
<dbReference type="InterPro" id="IPR035093">
    <property type="entry name" value="RelE/ParE_toxin_dom_sf"/>
</dbReference>
<dbReference type="EMBL" id="BMYU01000015">
    <property type="protein sequence ID" value="GGX54746.1"/>
    <property type="molecule type" value="Genomic_DNA"/>
</dbReference>
<dbReference type="Proteomes" id="UP000653343">
    <property type="component" value="Unassembled WGS sequence"/>
</dbReference>
<accession>A0ABQ2Y358</accession>
<dbReference type="RefSeq" id="WP_189359201.1">
    <property type="nucleotide sequence ID" value="NZ_BMYU01000015.1"/>
</dbReference>
<protein>
    <recommendedName>
        <fullName evidence="4">Type II toxin-antitoxin system RelE/ParE family toxin</fullName>
    </recommendedName>
</protein>
<dbReference type="InterPro" id="IPR007712">
    <property type="entry name" value="RelE/ParE_toxin"/>
</dbReference>
<gene>
    <name evidence="2" type="ORF">GCM10010946_36710</name>
</gene>
<organism evidence="2 3">
    <name type="scientific">Undibacterium squillarum</name>
    <dbReference type="NCBI Taxonomy" id="1131567"/>
    <lineage>
        <taxon>Bacteria</taxon>
        <taxon>Pseudomonadati</taxon>
        <taxon>Pseudomonadota</taxon>
        <taxon>Betaproteobacteria</taxon>
        <taxon>Burkholderiales</taxon>
        <taxon>Oxalobacteraceae</taxon>
        <taxon>Undibacterium</taxon>
    </lineage>
</organism>
<evidence type="ECO:0000256" key="1">
    <source>
        <dbReference type="ARBA" id="ARBA00022649"/>
    </source>
</evidence>
<sequence>MRDKYRINWLEPAKEDLRNIVFYLIDKAPLVALGIQDEFAHQLAILEEFPNISQENAYFDGVFDFKIKGLPYIVTYKILHDSRTIEILAVLHERKNRANPKNYPF</sequence>
<dbReference type="Pfam" id="PF05016">
    <property type="entry name" value="ParE_toxin"/>
    <property type="match status" value="1"/>
</dbReference>
<comment type="caution">
    <text evidence="2">The sequence shown here is derived from an EMBL/GenBank/DDBJ whole genome shotgun (WGS) entry which is preliminary data.</text>
</comment>
<evidence type="ECO:0000313" key="3">
    <source>
        <dbReference type="Proteomes" id="UP000653343"/>
    </source>
</evidence>
<evidence type="ECO:0008006" key="4">
    <source>
        <dbReference type="Google" id="ProtNLM"/>
    </source>
</evidence>